<comment type="subcellular location">
    <subcellularLocation>
        <location evidence="1">Cell membrane</location>
        <topology evidence="1">Multi-pass membrane protein</topology>
    </subcellularLocation>
</comment>
<feature type="transmembrane region" description="Helical" evidence="5">
    <location>
        <begin position="334"/>
        <end position="355"/>
    </location>
</feature>
<accession>A0A2V5KCS4</accession>
<keyword evidence="5" id="KW-1133">Transmembrane helix</keyword>
<feature type="transmembrane region" description="Helical" evidence="5">
    <location>
        <begin position="175"/>
        <end position="193"/>
    </location>
</feature>
<dbReference type="AlphaFoldDB" id="A0A2V5KCS4"/>
<dbReference type="PANTHER" id="PTHR23535:SF2">
    <property type="entry name" value="SUGAR EFFLUX TRANSPORTER A-RELATED"/>
    <property type="match status" value="1"/>
</dbReference>
<gene>
    <name evidence="6" type="ORF">DLM86_08410</name>
</gene>
<evidence type="ECO:0000256" key="2">
    <source>
        <dbReference type="ARBA" id="ARBA00022448"/>
    </source>
</evidence>
<dbReference type="SUPFAM" id="SSF103473">
    <property type="entry name" value="MFS general substrate transporter"/>
    <property type="match status" value="1"/>
</dbReference>
<feature type="transmembrane region" description="Helical" evidence="5">
    <location>
        <begin position="20"/>
        <end position="40"/>
    </location>
</feature>
<sequence length="395" mass="42609">MSIRSDFRSFFAIEGAGPLIAGMFLYGIGTGILAPMNAVYMRDGIGLSKGEIASIFSIALLLNMATTIAVGTISDRIRRKKALPIAASALCMCGLSVYMLADGYGLTLAGMILAVAPSGLIMGQLFAMARNHFLRKAHSFYEMAQIWLRATLSVGFFTGLLIGANVYLIAGFRGILWGNWLGYASLFALLLVYREHETKADSPASRSEPFSVLMLLALLLLSCGDALRGLYLPLVVVQLFGKPQTMSYLWSVQAVFELLFMTLAGYWAARYGSRRVIAVASGFALAVYIAYSFSPPLAVFFAVQPLYSFYVSVLYGVAMGYVQRMFHSRIGFGSSLYVALSQTASLVGYLLPFLVTGYSPAIFVIPAALVASALALMGIATAADRRRSRNSATAV</sequence>
<dbReference type="InterPro" id="IPR011701">
    <property type="entry name" value="MFS"/>
</dbReference>
<keyword evidence="3" id="KW-1003">Cell membrane</keyword>
<dbReference type="PANTHER" id="PTHR23535">
    <property type="entry name" value="SUGAR EFFLUX TRANSPORTER A-RELATED"/>
    <property type="match status" value="1"/>
</dbReference>
<feature type="transmembrane region" description="Helical" evidence="5">
    <location>
        <begin position="299"/>
        <end position="322"/>
    </location>
</feature>
<feature type="transmembrane region" description="Helical" evidence="5">
    <location>
        <begin position="52"/>
        <end position="70"/>
    </location>
</feature>
<reference evidence="6 7" key="1">
    <citation type="submission" date="2018-05" db="EMBL/GenBank/DDBJ databases">
        <title>Paenibacillus flagellatus sp. nov., isolated from selenium mineral soil.</title>
        <authorList>
            <person name="Dai X."/>
        </authorList>
    </citation>
    <scope>NUCLEOTIDE SEQUENCE [LARGE SCALE GENOMIC DNA]</scope>
    <source>
        <strain evidence="6 7">DXL2</strain>
    </source>
</reference>
<dbReference type="OrthoDB" id="2795463at2"/>
<comment type="caution">
    <text evidence="6">The sequence shown here is derived from an EMBL/GenBank/DDBJ whole genome shotgun (WGS) entry which is preliminary data.</text>
</comment>
<keyword evidence="7" id="KW-1185">Reference proteome</keyword>
<feature type="transmembrane region" description="Helical" evidence="5">
    <location>
        <begin position="248"/>
        <end position="269"/>
    </location>
</feature>
<keyword evidence="4" id="KW-0762">Sugar transport</keyword>
<evidence type="ECO:0000256" key="3">
    <source>
        <dbReference type="ARBA" id="ARBA00022475"/>
    </source>
</evidence>
<feature type="transmembrane region" description="Helical" evidence="5">
    <location>
        <begin position="213"/>
        <end position="236"/>
    </location>
</feature>
<protein>
    <submittedName>
        <fullName evidence="6">MFS transporter</fullName>
    </submittedName>
</protein>
<organism evidence="6 7">
    <name type="scientific">Paenibacillus flagellatus</name>
    <dbReference type="NCBI Taxonomy" id="2211139"/>
    <lineage>
        <taxon>Bacteria</taxon>
        <taxon>Bacillati</taxon>
        <taxon>Bacillota</taxon>
        <taxon>Bacilli</taxon>
        <taxon>Bacillales</taxon>
        <taxon>Paenibacillaceae</taxon>
        <taxon>Paenibacillus</taxon>
    </lineage>
</organism>
<evidence type="ECO:0000313" key="6">
    <source>
        <dbReference type="EMBL" id="PYI55974.1"/>
    </source>
</evidence>
<feature type="transmembrane region" description="Helical" evidence="5">
    <location>
        <begin position="276"/>
        <end position="293"/>
    </location>
</feature>
<evidence type="ECO:0000256" key="4">
    <source>
        <dbReference type="ARBA" id="ARBA00022597"/>
    </source>
</evidence>
<feature type="transmembrane region" description="Helical" evidence="5">
    <location>
        <begin position="107"/>
        <end position="126"/>
    </location>
</feature>
<evidence type="ECO:0000256" key="1">
    <source>
        <dbReference type="ARBA" id="ARBA00004651"/>
    </source>
</evidence>
<keyword evidence="2" id="KW-0813">Transport</keyword>
<dbReference type="RefSeq" id="WP_110839771.1">
    <property type="nucleotide sequence ID" value="NZ_QJVJ01000003.1"/>
</dbReference>
<dbReference type="GO" id="GO:0022857">
    <property type="term" value="F:transmembrane transporter activity"/>
    <property type="evidence" value="ECO:0007669"/>
    <property type="project" value="InterPro"/>
</dbReference>
<dbReference type="GO" id="GO:0005886">
    <property type="term" value="C:plasma membrane"/>
    <property type="evidence" value="ECO:0007669"/>
    <property type="project" value="UniProtKB-SubCell"/>
</dbReference>
<dbReference type="Pfam" id="PF07690">
    <property type="entry name" value="MFS_1"/>
    <property type="match status" value="1"/>
</dbReference>
<dbReference type="InterPro" id="IPR036259">
    <property type="entry name" value="MFS_trans_sf"/>
</dbReference>
<evidence type="ECO:0000313" key="7">
    <source>
        <dbReference type="Proteomes" id="UP000247476"/>
    </source>
</evidence>
<feature type="transmembrane region" description="Helical" evidence="5">
    <location>
        <begin position="361"/>
        <end position="383"/>
    </location>
</feature>
<proteinExistence type="predicted"/>
<evidence type="ECO:0000256" key="5">
    <source>
        <dbReference type="SAM" id="Phobius"/>
    </source>
</evidence>
<name>A0A2V5KCS4_9BACL</name>
<dbReference type="Gene3D" id="1.20.1250.20">
    <property type="entry name" value="MFS general substrate transporter like domains"/>
    <property type="match status" value="2"/>
</dbReference>
<feature type="transmembrane region" description="Helical" evidence="5">
    <location>
        <begin position="82"/>
        <end position="101"/>
    </location>
</feature>
<keyword evidence="5" id="KW-0472">Membrane</keyword>
<dbReference type="EMBL" id="QJVJ01000003">
    <property type="protein sequence ID" value="PYI55974.1"/>
    <property type="molecule type" value="Genomic_DNA"/>
</dbReference>
<keyword evidence="5" id="KW-0812">Transmembrane</keyword>
<dbReference type="Proteomes" id="UP000247476">
    <property type="component" value="Unassembled WGS sequence"/>
</dbReference>
<feature type="transmembrane region" description="Helical" evidence="5">
    <location>
        <begin position="146"/>
        <end position="169"/>
    </location>
</feature>